<organism evidence="9 10">
    <name type="scientific">Flavisphingopyxis soli</name>
    <dbReference type="NCBI Taxonomy" id="2601267"/>
    <lineage>
        <taxon>Bacteria</taxon>
        <taxon>Pseudomonadati</taxon>
        <taxon>Pseudomonadota</taxon>
        <taxon>Alphaproteobacteria</taxon>
        <taxon>Sphingomonadales</taxon>
        <taxon>Sphingopyxidaceae</taxon>
        <taxon>Flavisphingopyxis</taxon>
    </lineage>
</organism>
<dbReference type="RefSeq" id="WP_147123084.1">
    <property type="nucleotide sequence ID" value="NZ_VOPY01000002.1"/>
</dbReference>
<keyword evidence="5 7" id="KW-0378">Hydrolase</keyword>
<proteinExistence type="inferred from homology"/>
<dbReference type="InterPro" id="IPR000223">
    <property type="entry name" value="Pept_S26A_signal_pept_1"/>
</dbReference>
<name>A0A5C6U8E3_9SPHN</name>
<dbReference type="Proteomes" id="UP000321129">
    <property type="component" value="Unassembled WGS sequence"/>
</dbReference>
<evidence type="ECO:0000256" key="5">
    <source>
        <dbReference type="ARBA" id="ARBA00022801"/>
    </source>
</evidence>
<dbReference type="AlphaFoldDB" id="A0A5C6U8E3"/>
<dbReference type="Gene3D" id="2.10.109.10">
    <property type="entry name" value="Umud Fragment, subunit A"/>
    <property type="match status" value="1"/>
</dbReference>
<dbReference type="CDD" id="cd06530">
    <property type="entry name" value="S26_SPase_I"/>
    <property type="match status" value="1"/>
</dbReference>
<dbReference type="GO" id="GO:0006465">
    <property type="term" value="P:signal peptide processing"/>
    <property type="evidence" value="ECO:0007669"/>
    <property type="project" value="InterPro"/>
</dbReference>
<feature type="transmembrane region" description="Helical" evidence="7">
    <location>
        <begin position="33"/>
        <end position="54"/>
    </location>
</feature>
<feature type="domain" description="Peptidase S26" evidence="8">
    <location>
        <begin position="29"/>
        <end position="266"/>
    </location>
</feature>
<keyword evidence="7" id="KW-0645">Protease</keyword>
<feature type="active site" evidence="6">
    <location>
        <position position="119"/>
    </location>
</feature>
<evidence type="ECO:0000313" key="10">
    <source>
        <dbReference type="Proteomes" id="UP000321129"/>
    </source>
</evidence>
<dbReference type="PANTHER" id="PTHR43390">
    <property type="entry name" value="SIGNAL PEPTIDASE I"/>
    <property type="match status" value="1"/>
</dbReference>
<dbReference type="EMBL" id="VOPY01000002">
    <property type="protein sequence ID" value="TXC69129.1"/>
    <property type="molecule type" value="Genomic_DNA"/>
</dbReference>
<comment type="similarity">
    <text evidence="2 7">Belongs to the peptidase S26 family.</text>
</comment>
<protein>
    <recommendedName>
        <fullName evidence="4 7">Signal peptidase I</fullName>
        <ecNumber evidence="3 7">3.4.21.89</ecNumber>
    </recommendedName>
</protein>
<dbReference type="OrthoDB" id="9815782at2"/>
<sequence>MTTRNATSPATAPVNGAKPALSARQEQTDFLKFLVKLALFVLIVRSFLFSPFSIPSESMQPRLLIGDYLVVNKMAYGYSRYSLPFGVPLIPRRIFSSLPDRGDVAVFKAPPTQEEDYIKRVIGLPGDRIQVTNGAVSLNGKPIERVRVADAIIPVTDNMRAAAQRDGTLPCFLPIYQEVSGGRDVCRYPRYRETLPNGHSYDTLDVYDGGPSFPDTTQVYVVPKGHLFLMGDNRDRSADSRFPAVRGRGIGFVPVENLVGKAMFTVFSTNGAAQWYNPLSWVSAARWARIGKGF</sequence>
<dbReference type="NCBIfam" id="TIGR02227">
    <property type="entry name" value="sigpep_I_bact"/>
    <property type="match status" value="1"/>
</dbReference>
<keyword evidence="7" id="KW-0812">Transmembrane</keyword>
<keyword evidence="10" id="KW-1185">Reference proteome</keyword>
<evidence type="ECO:0000256" key="2">
    <source>
        <dbReference type="ARBA" id="ARBA00009370"/>
    </source>
</evidence>
<gene>
    <name evidence="9" type="primary">lepB</name>
    <name evidence="9" type="ORF">FSZ31_09395</name>
</gene>
<evidence type="ECO:0000256" key="4">
    <source>
        <dbReference type="ARBA" id="ARBA00019232"/>
    </source>
</evidence>
<evidence type="ECO:0000256" key="3">
    <source>
        <dbReference type="ARBA" id="ARBA00013208"/>
    </source>
</evidence>
<evidence type="ECO:0000259" key="8">
    <source>
        <dbReference type="Pfam" id="PF10502"/>
    </source>
</evidence>
<dbReference type="PRINTS" id="PR00727">
    <property type="entry name" value="LEADERPTASE"/>
</dbReference>
<comment type="catalytic activity">
    <reaction evidence="1 7">
        <text>Cleavage of hydrophobic, N-terminal signal or leader sequences from secreted and periplasmic proteins.</text>
        <dbReference type="EC" id="3.4.21.89"/>
    </reaction>
</comment>
<keyword evidence="7" id="KW-1133">Transmembrane helix</keyword>
<comment type="caution">
    <text evidence="9">The sequence shown here is derived from an EMBL/GenBank/DDBJ whole genome shotgun (WGS) entry which is preliminary data.</text>
</comment>
<comment type="subcellular location">
    <subcellularLocation>
        <location evidence="7">Membrane</location>
        <topology evidence="7">Single-pass type II membrane protein</topology>
    </subcellularLocation>
</comment>
<dbReference type="InterPro" id="IPR036286">
    <property type="entry name" value="LexA/Signal_pep-like_sf"/>
</dbReference>
<keyword evidence="7" id="KW-0472">Membrane</keyword>
<accession>A0A5C6U8E3</accession>
<dbReference type="PROSITE" id="PS00760">
    <property type="entry name" value="SPASE_I_2"/>
    <property type="match status" value="1"/>
</dbReference>
<evidence type="ECO:0000256" key="1">
    <source>
        <dbReference type="ARBA" id="ARBA00000677"/>
    </source>
</evidence>
<dbReference type="GO" id="GO:0004252">
    <property type="term" value="F:serine-type endopeptidase activity"/>
    <property type="evidence" value="ECO:0007669"/>
    <property type="project" value="InterPro"/>
</dbReference>
<dbReference type="SUPFAM" id="SSF51306">
    <property type="entry name" value="LexA/Signal peptidase"/>
    <property type="match status" value="1"/>
</dbReference>
<evidence type="ECO:0000313" key="9">
    <source>
        <dbReference type="EMBL" id="TXC69129.1"/>
    </source>
</evidence>
<dbReference type="InterPro" id="IPR019757">
    <property type="entry name" value="Pept_S26A_signal_pept_1_Lys-AS"/>
</dbReference>
<evidence type="ECO:0000256" key="7">
    <source>
        <dbReference type="RuleBase" id="RU362042"/>
    </source>
</evidence>
<dbReference type="EC" id="3.4.21.89" evidence="3 7"/>
<feature type="active site" evidence="6">
    <location>
        <position position="58"/>
    </location>
</feature>
<dbReference type="InterPro" id="IPR019533">
    <property type="entry name" value="Peptidase_S26"/>
</dbReference>
<reference evidence="9 10" key="1">
    <citation type="submission" date="2019-08" db="EMBL/GenBank/DDBJ databases">
        <title>Sphingorhabdus soil sp. nov., isolated from arctic soil.</title>
        <authorList>
            <person name="Liu Y."/>
        </authorList>
    </citation>
    <scope>NUCLEOTIDE SEQUENCE [LARGE SCALE GENOMIC DNA]</scope>
    <source>
        <strain evidence="9 10">D-2Q-5-6</strain>
    </source>
</reference>
<dbReference type="PANTHER" id="PTHR43390:SF1">
    <property type="entry name" value="CHLOROPLAST PROCESSING PEPTIDASE"/>
    <property type="match status" value="1"/>
</dbReference>
<dbReference type="GO" id="GO:0016020">
    <property type="term" value="C:membrane"/>
    <property type="evidence" value="ECO:0007669"/>
    <property type="project" value="UniProtKB-SubCell"/>
</dbReference>
<evidence type="ECO:0000256" key="6">
    <source>
        <dbReference type="PIRSR" id="PIRSR600223-1"/>
    </source>
</evidence>
<dbReference type="GO" id="GO:0009003">
    <property type="term" value="F:signal peptidase activity"/>
    <property type="evidence" value="ECO:0007669"/>
    <property type="project" value="UniProtKB-EC"/>
</dbReference>
<dbReference type="Pfam" id="PF10502">
    <property type="entry name" value="Peptidase_S26"/>
    <property type="match status" value="1"/>
</dbReference>